<accession>A0ABY2XXB7</accession>
<evidence type="ECO:0000313" key="2">
    <source>
        <dbReference type="EMBL" id="TNG93374.1"/>
    </source>
</evidence>
<organism evidence="2 3">
    <name type="scientific">Testudinibacter aquarius</name>
    <dbReference type="NCBI Taxonomy" id="1524974"/>
    <lineage>
        <taxon>Bacteria</taxon>
        <taxon>Pseudomonadati</taxon>
        <taxon>Pseudomonadota</taxon>
        <taxon>Gammaproteobacteria</taxon>
        <taxon>Pasteurellales</taxon>
        <taxon>Pasteurellaceae</taxon>
        <taxon>Testudinibacter</taxon>
    </lineage>
</organism>
<dbReference type="Gene3D" id="3.30.70.100">
    <property type="match status" value="1"/>
</dbReference>
<dbReference type="PANTHER" id="PTHR41521">
    <property type="match status" value="1"/>
</dbReference>
<dbReference type="EMBL" id="VDGV01000009">
    <property type="protein sequence ID" value="TNG93374.1"/>
    <property type="molecule type" value="Genomic_DNA"/>
</dbReference>
<dbReference type="Proteomes" id="UP000305526">
    <property type="component" value="Unassembled WGS sequence"/>
</dbReference>
<comment type="caution">
    <text evidence="2">The sequence shown here is derived from an EMBL/GenBank/DDBJ whole genome shotgun (WGS) entry which is preliminary data.</text>
</comment>
<evidence type="ECO:0000259" key="1">
    <source>
        <dbReference type="Pfam" id="PF07045"/>
    </source>
</evidence>
<dbReference type="PANTHER" id="PTHR41521:SF4">
    <property type="entry name" value="BLR0684 PROTEIN"/>
    <property type="match status" value="1"/>
</dbReference>
<sequence>MRPYSEKVESLFAPYSGRYIVRGKSAEEVEGFGSQGRMVVIEFDSLQQAQNWYNSPEYAELRKIRWQSGNTRAMIVEGVAQ</sequence>
<gene>
    <name evidence="2" type="ORF">FHQ21_01615</name>
</gene>
<reference evidence="2 3" key="1">
    <citation type="submission" date="2019-05" db="EMBL/GenBank/DDBJ databases">
        <title>Pasteurellaceae isolates from reptiles.</title>
        <authorList>
            <person name="Bojesen A.M."/>
            <person name="Lund E."/>
        </authorList>
    </citation>
    <scope>NUCLEOTIDE SEQUENCE [LARGE SCALE GENOMIC DNA]</scope>
    <source>
        <strain evidence="2 3">ELNT2x</strain>
    </source>
</reference>
<dbReference type="SUPFAM" id="SSF54909">
    <property type="entry name" value="Dimeric alpha+beta barrel"/>
    <property type="match status" value="1"/>
</dbReference>
<feature type="domain" description="DUF1330" evidence="1">
    <location>
        <begin position="2"/>
        <end position="79"/>
    </location>
</feature>
<evidence type="ECO:0000313" key="3">
    <source>
        <dbReference type="Proteomes" id="UP000305526"/>
    </source>
</evidence>
<dbReference type="InterPro" id="IPR011008">
    <property type="entry name" value="Dimeric_a/b-barrel"/>
</dbReference>
<name>A0ABY2XXB7_9PAST</name>
<dbReference type="InterPro" id="IPR010753">
    <property type="entry name" value="DUF1330"/>
</dbReference>
<protein>
    <submittedName>
        <fullName evidence="2">DUF1330 domain-containing protein</fullName>
    </submittedName>
</protein>
<dbReference type="Pfam" id="PF07045">
    <property type="entry name" value="DUF1330"/>
    <property type="match status" value="1"/>
</dbReference>
<proteinExistence type="predicted"/>
<keyword evidence="3" id="KW-1185">Reference proteome</keyword>